<dbReference type="AlphaFoldDB" id="A0A6M3HXY4"/>
<dbReference type="RefSeq" id="WP_172106621.1">
    <property type="nucleotide sequence ID" value="NZ_CP038017.1"/>
</dbReference>
<feature type="transmembrane region" description="Helical" evidence="1">
    <location>
        <begin position="21"/>
        <end position="43"/>
    </location>
</feature>
<keyword evidence="1" id="KW-0812">Transmembrane</keyword>
<evidence type="ECO:0000313" key="2">
    <source>
        <dbReference type="EMBL" id="QIV94496.1"/>
    </source>
</evidence>
<reference evidence="2 3" key="1">
    <citation type="submission" date="2019-03" db="EMBL/GenBank/DDBJ databases">
        <title>Complete Genome Sequence of Allofrancisella frigidaquae Strain SYSU 10HL1970 Isolated from Water-Cooling Systems in China.</title>
        <authorList>
            <person name="Ohrman C."/>
            <person name="Uneklint I."/>
            <person name="Sjodin A."/>
        </authorList>
    </citation>
    <scope>NUCLEOTIDE SEQUENCE [LARGE SCALE GENOMIC DNA]</scope>
    <source>
        <strain evidence="2 3">SYSU 10HL1970</strain>
    </source>
</reference>
<evidence type="ECO:0000313" key="3">
    <source>
        <dbReference type="Proteomes" id="UP000503320"/>
    </source>
</evidence>
<proteinExistence type="predicted"/>
<keyword evidence="1" id="KW-0472">Membrane</keyword>
<dbReference type="Proteomes" id="UP000503320">
    <property type="component" value="Chromosome"/>
</dbReference>
<keyword evidence="1" id="KW-1133">Transmembrane helix</keyword>
<protein>
    <submittedName>
        <fullName evidence="2">Type IV pili associated protein</fullName>
    </submittedName>
</protein>
<organism evidence="2 3">
    <name type="scientific">Allofrancisella frigidaquae</name>
    <dbReference type="NCBI Taxonomy" id="1085644"/>
    <lineage>
        <taxon>Bacteria</taxon>
        <taxon>Pseudomonadati</taxon>
        <taxon>Pseudomonadota</taxon>
        <taxon>Gammaproteobacteria</taxon>
        <taxon>Thiotrichales</taxon>
        <taxon>Francisellaceae</taxon>
        <taxon>Allofrancisella</taxon>
    </lineage>
</organism>
<dbReference type="EMBL" id="CP038017">
    <property type="protein sequence ID" value="QIV94496.1"/>
    <property type="molecule type" value="Genomic_DNA"/>
</dbReference>
<accession>A0A6M3HXY4</accession>
<gene>
    <name evidence="2" type="ORF">E3E15_03625</name>
</gene>
<sequence length="186" mass="21563">MKPLNFIQDRHKKMQLTYIAIDIGFTALVAFFAMFSLSIILSWSSREDMRLEQYIQTKITELNKNSLQYQEIKKQRDKLIDVVDNLANIKASQFYMLLGIEKISRAITDKLDVSGITYIASEDEIVLNGETKDLKLLSVFMKNLEVEFKIKKVELKSLGPEKNGQRSFSLQFKFGEENAFRGDYVK</sequence>
<dbReference type="KEGG" id="afri:E3E15_03625"/>
<evidence type="ECO:0000256" key="1">
    <source>
        <dbReference type="SAM" id="Phobius"/>
    </source>
</evidence>
<keyword evidence="3" id="KW-1185">Reference proteome</keyword>
<name>A0A6M3HXY4_9GAMM</name>